<protein>
    <recommendedName>
        <fullName evidence="4">PGF-CTERM protein</fullName>
    </recommendedName>
</protein>
<name>A0ABD5MRY5_9EURY</name>
<dbReference type="RefSeq" id="WP_222922802.1">
    <property type="nucleotide sequence ID" value="NZ_CP082286.1"/>
</dbReference>
<dbReference type="EMBL" id="JBHMAJ010000006">
    <property type="protein sequence ID" value="MFB9824017.1"/>
    <property type="molecule type" value="Genomic_DNA"/>
</dbReference>
<dbReference type="AlphaFoldDB" id="A0ABD5MRY5"/>
<organism evidence="2 3">
    <name type="scientific">Halobaculum roseum</name>
    <dbReference type="NCBI Taxonomy" id="2175149"/>
    <lineage>
        <taxon>Archaea</taxon>
        <taxon>Methanobacteriati</taxon>
        <taxon>Methanobacteriota</taxon>
        <taxon>Stenosarchaea group</taxon>
        <taxon>Halobacteria</taxon>
        <taxon>Halobacteriales</taxon>
        <taxon>Haloferacaceae</taxon>
        <taxon>Halobaculum</taxon>
    </lineage>
</organism>
<feature type="compositionally biased region" description="Basic and acidic residues" evidence="1">
    <location>
        <begin position="349"/>
        <end position="359"/>
    </location>
</feature>
<accession>A0ABD5MRY5</accession>
<evidence type="ECO:0000256" key="1">
    <source>
        <dbReference type="SAM" id="MobiDB-lite"/>
    </source>
</evidence>
<feature type="compositionally biased region" description="Gly residues" evidence="1">
    <location>
        <begin position="264"/>
        <end position="274"/>
    </location>
</feature>
<feature type="compositionally biased region" description="Low complexity" evidence="1">
    <location>
        <begin position="275"/>
        <end position="300"/>
    </location>
</feature>
<proteinExistence type="predicted"/>
<gene>
    <name evidence="2" type="ORF">ACFFOL_07515</name>
</gene>
<evidence type="ECO:0000313" key="3">
    <source>
        <dbReference type="Proteomes" id="UP001589595"/>
    </source>
</evidence>
<comment type="caution">
    <text evidence="2">The sequence shown here is derived from an EMBL/GenBank/DDBJ whole genome shotgun (WGS) entry which is preliminary data.</text>
</comment>
<reference evidence="2" key="1">
    <citation type="submission" date="2024-09" db="EMBL/GenBank/DDBJ databases">
        <authorList>
            <person name="Sun Q."/>
        </authorList>
    </citation>
    <scope>NUCLEOTIDE SEQUENCE [LARGE SCALE GENOMIC DNA]</scope>
    <source>
        <strain evidence="2">JCM 31273</strain>
    </source>
</reference>
<feature type="compositionally biased region" description="Low complexity" evidence="1">
    <location>
        <begin position="311"/>
        <end position="346"/>
    </location>
</feature>
<evidence type="ECO:0000313" key="2">
    <source>
        <dbReference type="EMBL" id="MFB9824017.1"/>
    </source>
</evidence>
<sequence length="390" mass="39824">MTSGNASRRALVLVSVAAVIVAGASVAIAGTNPAYSIAISDDDIVDLIDVPATTYTAEGETVEVTQFARTGQEGILRYAVEAPSGESYTVKIVDSEGTLVETTAGTGDDTFETYPENYQVGTYVIAVTNESGDQREVNAAEPFVVRGYTVTQDAESTVEPDGTLRVDVTIAPEGSPPEFTSVTVTVGDDSTRVVQNATRINETAYYAEFDAYQFDEGEYTVVSGVRGEVGFDGTAREYYGVSDTSTVEVTSDAGTATATATEDGSGGSTGGGSSAGSTTATETATPTTATGTTTAGTPAANETEDPNGTVTPTDTATADGSTATTTPGPTTGPTTTAANADDTSTTEQTGDKSSERGDDGTTETTGALFHPLGFLLVFGISLAALRYHSP</sequence>
<feature type="compositionally biased region" description="Low complexity" evidence="1">
    <location>
        <begin position="250"/>
        <end position="263"/>
    </location>
</feature>
<dbReference type="Proteomes" id="UP001589595">
    <property type="component" value="Unassembled WGS sequence"/>
</dbReference>
<keyword evidence="3" id="KW-1185">Reference proteome</keyword>
<feature type="region of interest" description="Disordered" evidence="1">
    <location>
        <begin position="250"/>
        <end position="366"/>
    </location>
</feature>
<dbReference type="GeneID" id="67210152"/>
<evidence type="ECO:0008006" key="4">
    <source>
        <dbReference type="Google" id="ProtNLM"/>
    </source>
</evidence>